<evidence type="ECO:0000313" key="2">
    <source>
        <dbReference type="Proteomes" id="UP001303520"/>
    </source>
</evidence>
<dbReference type="Proteomes" id="UP001303520">
    <property type="component" value="Segment"/>
</dbReference>
<sequence length="152" mass="16038">MSTPESTSTEEFSPIESQDELNRIVSARVARERAKYADYDDLKATASGVESLKAEHASALEAVKAEKATADAEVARLNAEVLKLSIASEKGVPAKLLNGSTKEELEAAAEALLEFKGAGKDPHAQHHGPAFGLEGADALANRDAEARLILGL</sequence>
<accession>A0AA96K9W1</accession>
<organism evidence="1 2">
    <name type="scientific">Arthrobacter phage CallinAllBarbz</name>
    <dbReference type="NCBI Taxonomy" id="3077790"/>
    <lineage>
        <taxon>Viruses</taxon>
        <taxon>Duplodnaviria</taxon>
        <taxon>Heunggongvirae</taxon>
        <taxon>Uroviricota</taxon>
        <taxon>Caudoviricetes</taxon>
        <taxon>Casidaviridae</taxon>
        <taxon>Baileybluvirus</taxon>
        <taxon>Baileybluvirus callinallbarbz</taxon>
    </lineage>
</organism>
<name>A0AA96K9W1_9CAUD</name>
<reference evidence="2" key="1">
    <citation type="submission" date="2024-05" db="EMBL/GenBank/DDBJ databases">
        <authorList>
            <person name="Garin V.P."/>
            <person name="Arshad I."/>
            <person name="Mak A."/>
            <person name="Orr M.A."/>
            <person name="Cho C."/>
            <person name="Kyla G.P."/>
            <person name="Liu J."/>
            <person name="Peri J.N."/>
            <person name="Esherick S.A."/>
            <person name="Shera S."/>
            <person name="Suani E."/>
            <person name="Faulkner C."/>
            <person name="Bonthala P."/>
            <person name="Wong M.A."/>
            <person name="Yao J."/>
            <person name="Santaolaya C."/>
            <person name="Santos E.A."/>
            <person name="Qin K."/>
            <person name="Yang E."/>
            <person name="Shao S.B."/>
            <person name="Moore J.P."/>
            <person name="Mathkour Y.H."/>
            <person name="Gallagher H.R."/>
            <person name="White L.T."/>
            <person name="Givan S.V."/>
            <person name="Chan R.W."/>
            <person name="Infante A."/>
            <person name="Anand S."/>
            <person name="Almeida T.I."/>
            <person name="De G.A."/>
            <person name="Trinh U.L."/>
            <person name="Bhatt K."/>
            <person name="Sanoyca A.J."/>
            <person name="Chong T."/>
            <person name="Liu R."/>
            <person name="Liang E."/>
            <person name="Castellanos S."/>
            <person name="Chang A.P."/>
            <person name="Stephenson J.C."/>
            <person name="Zorawik M."/>
            <person name="Garza D.R."/>
            <person name="Reddi K."/>
            <person name="Bouklas T."/>
            <person name="Freise A.C."/>
            <person name="Klyczek K."/>
            <person name="Ko C."/>
            <person name="Russell D.A."/>
            <person name="Jacobs-Sera D."/>
            <person name="Hatfull G.F."/>
        </authorList>
    </citation>
    <scope>NUCLEOTIDE SEQUENCE [LARGE SCALE GENOMIC DNA]</scope>
</reference>
<proteinExistence type="predicted"/>
<keyword evidence="2" id="KW-1185">Reference proteome</keyword>
<evidence type="ECO:0000313" key="1">
    <source>
        <dbReference type="EMBL" id="WNN93655.1"/>
    </source>
</evidence>
<dbReference type="EMBL" id="OR553891">
    <property type="protein sequence ID" value="WNN93655.1"/>
    <property type="molecule type" value="Genomic_DNA"/>
</dbReference>
<protein>
    <submittedName>
        <fullName evidence="1">Scaffolding protein</fullName>
    </submittedName>
</protein>
<gene>
    <name evidence="1" type="primary">5</name>
    <name evidence="1" type="ORF">SEA_CALLINALLBARBZ_5</name>
</gene>